<dbReference type="EMBL" id="JBHMDO010000045">
    <property type="protein sequence ID" value="MFB9329845.1"/>
    <property type="molecule type" value="Genomic_DNA"/>
</dbReference>
<accession>A0ABV5KX88</accession>
<evidence type="ECO:0000313" key="6">
    <source>
        <dbReference type="EMBL" id="MFB9329845.1"/>
    </source>
</evidence>
<dbReference type="InterPro" id="IPR036034">
    <property type="entry name" value="PDZ_sf"/>
</dbReference>
<dbReference type="InterPro" id="IPR009003">
    <property type="entry name" value="Peptidase_S1_PA"/>
</dbReference>
<dbReference type="SMART" id="SM00228">
    <property type="entry name" value="PDZ"/>
    <property type="match status" value="1"/>
</dbReference>
<sequence length="376" mass="39409">MSLIELLAARTKWTRVLALTAVGTALITGSAMEGNAFAPTGTFEAKMIGGEVYVKASSVTKVLGGTGAYNAKTGTYSYTAANPIPTVIGKVSPSVVGIIGKPIGYDDRYALSHGTGVIWKSDGWIITNAHVVNDMANLLVVTSDGKEYEGKRVYYDEKSDLAMVKIAAKNLKPATFAATPLKVEVGESVIAIGTPVSFTLRNTATTGILSGMNRSTGSDYKLLQTDAAINPGNSGGPLVNLKGEVIGINSMKFVSDDVESLGFSIPMDTARYVIQHFFKYGKVNRASLGVELEESWSAIVGLPSSDPLTIKNVKSDSATKAGLKSGDALFAIAGQQVTSQVDVTETLKAFIPGQQVEVLVQSGGSIVTRKLTLSAG</sequence>
<keyword evidence="2 6" id="KW-0645">Protease</keyword>
<dbReference type="Proteomes" id="UP001589747">
    <property type="component" value="Unassembled WGS sequence"/>
</dbReference>
<dbReference type="Pfam" id="PF13365">
    <property type="entry name" value="Trypsin_2"/>
    <property type="match status" value="1"/>
</dbReference>
<dbReference type="PRINTS" id="PR00834">
    <property type="entry name" value="PROTEASES2C"/>
</dbReference>
<dbReference type="EC" id="3.4.21.-" evidence="6"/>
<dbReference type="SUPFAM" id="SSF50494">
    <property type="entry name" value="Trypsin-like serine proteases"/>
    <property type="match status" value="1"/>
</dbReference>
<protein>
    <submittedName>
        <fullName evidence="6">S1C family serine protease</fullName>
        <ecNumber evidence="6">3.4.21.-</ecNumber>
    </submittedName>
</protein>
<dbReference type="PANTHER" id="PTHR22939">
    <property type="entry name" value="SERINE PROTEASE FAMILY S1C HTRA-RELATED"/>
    <property type="match status" value="1"/>
</dbReference>
<keyword evidence="3 6" id="KW-0378">Hydrolase</keyword>
<keyword evidence="4" id="KW-0720">Serine protease</keyword>
<dbReference type="SUPFAM" id="SSF50156">
    <property type="entry name" value="PDZ domain-like"/>
    <property type="match status" value="1"/>
</dbReference>
<dbReference type="InterPro" id="IPR001478">
    <property type="entry name" value="PDZ"/>
</dbReference>
<reference evidence="6 7" key="1">
    <citation type="submission" date="2024-09" db="EMBL/GenBank/DDBJ databases">
        <authorList>
            <person name="Sun Q."/>
            <person name="Mori K."/>
        </authorList>
    </citation>
    <scope>NUCLEOTIDE SEQUENCE [LARGE SCALE GENOMIC DNA]</scope>
    <source>
        <strain evidence="6 7">TISTR 2452</strain>
    </source>
</reference>
<comment type="caution">
    <text evidence="6">The sequence shown here is derived from an EMBL/GenBank/DDBJ whole genome shotgun (WGS) entry which is preliminary data.</text>
</comment>
<name>A0ABV5KX88_9BACL</name>
<comment type="similarity">
    <text evidence="1">Belongs to the peptidase S1C family.</text>
</comment>
<dbReference type="InterPro" id="IPR001940">
    <property type="entry name" value="Peptidase_S1C"/>
</dbReference>
<evidence type="ECO:0000313" key="7">
    <source>
        <dbReference type="Proteomes" id="UP001589747"/>
    </source>
</evidence>
<feature type="domain" description="PDZ" evidence="5">
    <location>
        <begin position="286"/>
        <end position="364"/>
    </location>
</feature>
<evidence type="ECO:0000256" key="3">
    <source>
        <dbReference type="ARBA" id="ARBA00022801"/>
    </source>
</evidence>
<organism evidence="6 7">
    <name type="scientific">Paenibacillus aurantiacus</name>
    <dbReference type="NCBI Taxonomy" id="1936118"/>
    <lineage>
        <taxon>Bacteria</taxon>
        <taxon>Bacillati</taxon>
        <taxon>Bacillota</taxon>
        <taxon>Bacilli</taxon>
        <taxon>Bacillales</taxon>
        <taxon>Paenibacillaceae</taxon>
        <taxon>Paenibacillus</taxon>
    </lineage>
</organism>
<keyword evidence="7" id="KW-1185">Reference proteome</keyword>
<evidence type="ECO:0000259" key="5">
    <source>
        <dbReference type="SMART" id="SM00228"/>
    </source>
</evidence>
<evidence type="ECO:0000256" key="4">
    <source>
        <dbReference type="ARBA" id="ARBA00022825"/>
    </source>
</evidence>
<evidence type="ECO:0000256" key="1">
    <source>
        <dbReference type="ARBA" id="ARBA00010541"/>
    </source>
</evidence>
<gene>
    <name evidence="6" type="ORF">ACFFSY_28220</name>
</gene>
<dbReference type="PANTHER" id="PTHR22939:SF129">
    <property type="entry name" value="SERINE PROTEASE HTRA2, MITOCHONDRIAL"/>
    <property type="match status" value="1"/>
</dbReference>
<proteinExistence type="inferred from homology"/>
<evidence type="ECO:0000256" key="2">
    <source>
        <dbReference type="ARBA" id="ARBA00022670"/>
    </source>
</evidence>
<dbReference type="Gene3D" id="2.30.42.10">
    <property type="match status" value="1"/>
</dbReference>
<dbReference type="GO" id="GO:0006508">
    <property type="term" value="P:proteolysis"/>
    <property type="evidence" value="ECO:0007669"/>
    <property type="project" value="UniProtKB-KW"/>
</dbReference>
<dbReference type="Gene3D" id="2.40.10.120">
    <property type="match status" value="1"/>
</dbReference>
<dbReference type="GO" id="GO:0008233">
    <property type="term" value="F:peptidase activity"/>
    <property type="evidence" value="ECO:0007669"/>
    <property type="project" value="UniProtKB-KW"/>
</dbReference>
<dbReference type="RefSeq" id="WP_377500478.1">
    <property type="nucleotide sequence ID" value="NZ_JBHMDO010000045.1"/>
</dbReference>